<dbReference type="EMBL" id="MDYM01000010">
    <property type="protein sequence ID" value="OQD63057.1"/>
    <property type="molecule type" value="Genomic_DNA"/>
</dbReference>
<keyword evidence="2" id="KW-1185">Reference proteome</keyword>
<gene>
    <name evidence="1" type="ORF">PENPOL_c010G04762</name>
</gene>
<evidence type="ECO:0000313" key="1">
    <source>
        <dbReference type="EMBL" id="OQD63057.1"/>
    </source>
</evidence>
<proteinExistence type="predicted"/>
<dbReference type="AlphaFoldDB" id="A0A1V6NET4"/>
<sequence length="95" mass="10855">MTVNTSQSTQYVLCGCAHMLCELLGLVQYTNIFWQNTGPAYEPELLRAVALSTQSLVRDFVNAVTAHRRVWRLSPTDITYDTTLRLHRGECVFDF</sequence>
<name>A0A1V6NET4_PENPO</name>
<comment type="caution">
    <text evidence="1">The sequence shown here is derived from an EMBL/GenBank/DDBJ whole genome shotgun (WGS) entry which is preliminary data.</text>
</comment>
<evidence type="ECO:0000313" key="2">
    <source>
        <dbReference type="Proteomes" id="UP000191408"/>
    </source>
</evidence>
<reference evidence="2" key="1">
    <citation type="journal article" date="2017" name="Nat. Microbiol.">
        <title>Global analysis of biosynthetic gene clusters reveals vast potential of secondary metabolite production in Penicillium species.</title>
        <authorList>
            <person name="Nielsen J.C."/>
            <person name="Grijseels S."/>
            <person name="Prigent S."/>
            <person name="Ji B."/>
            <person name="Dainat J."/>
            <person name="Nielsen K.F."/>
            <person name="Frisvad J.C."/>
            <person name="Workman M."/>
            <person name="Nielsen J."/>
        </authorList>
    </citation>
    <scope>NUCLEOTIDE SEQUENCE [LARGE SCALE GENOMIC DNA]</scope>
    <source>
        <strain evidence="2">IBT 4502</strain>
    </source>
</reference>
<dbReference type="Proteomes" id="UP000191408">
    <property type="component" value="Unassembled WGS sequence"/>
</dbReference>
<protein>
    <submittedName>
        <fullName evidence="1">Uncharacterized protein</fullName>
    </submittedName>
</protein>
<accession>A0A1V6NET4</accession>
<organism evidence="1 2">
    <name type="scientific">Penicillium polonicum</name>
    <dbReference type="NCBI Taxonomy" id="60169"/>
    <lineage>
        <taxon>Eukaryota</taxon>
        <taxon>Fungi</taxon>
        <taxon>Dikarya</taxon>
        <taxon>Ascomycota</taxon>
        <taxon>Pezizomycotina</taxon>
        <taxon>Eurotiomycetes</taxon>
        <taxon>Eurotiomycetidae</taxon>
        <taxon>Eurotiales</taxon>
        <taxon>Aspergillaceae</taxon>
        <taxon>Penicillium</taxon>
    </lineage>
</organism>